<evidence type="ECO:0000313" key="11">
    <source>
        <dbReference type="EMBL" id="KMP02903.1"/>
    </source>
</evidence>
<name>A0A0J6Y874_COCIT</name>
<gene>
    <name evidence="11" type="ORF">CIRG_02595</name>
</gene>
<evidence type="ECO:0000256" key="2">
    <source>
        <dbReference type="ARBA" id="ARBA00022676"/>
    </source>
</evidence>
<keyword evidence="5" id="KW-0735">Signal-anchor</keyword>
<comment type="subcellular location">
    <subcellularLocation>
        <location evidence="8">Endomembrane system</location>
        <topology evidence="8">Single-pass membrane protein</topology>
    </subcellularLocation>
    <subcellularLocation>
        <location evidence="1">Membrane</location>
        <topology evidence="1">Single-pass type II membrane protein</topology>
    </subcellularLocation>
</comment>
<evidence type="ECO:0000256" key="8">
    <source>
        <dbReference type="ARBA" id="ARBA00037847"/>
    </source>
</evidence>
<dbReference type="AlphaFoldDB" id="A0A0J6Y874"/>
<evidence type="ECO:0000256" key="4">
    <source>
        <dbReference type="ARBA" id="ARBA00022692"/>
    </source>
</evidence>
<reference evidence="12" key="1">
    <citation type="journal article" date="2010" name="Genome Res.">
        <title>Population genomic sequencing of Coccidioides fungi reveals recent hybridization and transposon control.</title>
        <authorList>
            <person name="Neafsey D.E."/>
            <person name="Barker B.M."/>
            <person name="Sharpton T.J."/>
            <person name="Stajich J.E."/>
            <person name="Park D.J."/>
            <person name="Whiston E."/>
            <person name="Hung C.-Y."/>
            <person name="McMahan C."/>
            <person name="White J."/>
            <person name="Sykes S."/>
            <person name="Heiman D."/>
            <person name="Young S."/>
            <person name="Zeng Q."/>
            <person name="Abouelleil A."/>
            <person name="Aftuck L."/>
            <person name="Bessette D."/>
            <person name="Brown A."/>
            <person name="FitzGerald M."/>
            <person name="Lui A."/>
            <person name="Macdonald J.P."/>
            <person name="Priest M."/>
            <person name="Orbach M.J."/>
            <person name="Galgiani J.N."/>
            <person name="Kirkland T.N."/>
            <person name="Cole G.T."/>
            <person name="Birren B.W."/>
            <person name="Henn M.R."/>
            <person name="Taylor J.W."/>
            <person name="Rounsley S.D."/>
        </authorList>
    </citation>
    <scope>NUCLEOTIDE SEQUENCE [LARGE SCALE GENOMIC DNA]</scope>
    <source>
        <strain evidence="12">RMSCC 2394</strain>
    </source>
</reference>
<dbReference type="Pfam" id="PF02434">
    <property type="entry name" value="Fringe"/>
    <property type="match status" value="1"/>
</dbReference>
<feature type="transmembrane region" description="Helical" evidence="9">
    <location>
        <begin position="7"/>
        <end position="26"/>
    </location>
</feature>
<evidence type="ECO:0000259" key="10">
    <source>
        <dbReference type="Pfam" id="PF02434"/>
    </source>
</evidence>
<evidence type="ECO:0000256" key="5">
    <source>
        <dbReference type="ARBA" id="ARBA00022968"/>
    </source>
</evidence>
<proteinExistence type="predicted"/>
<feature type="domain" description="Fringe-like glycosyltransferase" evidence="10">
    <location>
        <begin position="239"/>
        <end position="345"/>
    </location>
</feature>
<keyword evidence="7 9" id="KW-0472">Membrane</keyword>
<dbReference type="OrthoDB" id="414175at2759"/>
<evidence type="ECO:0000256" key="7">
    <source>
        <dbReference type="ARBA" id="ARBA00023136"/>
    </source>
</evidence>
<keyword evidence="2" id="KW-0328">Glycosyltransferase</keyword>
<evidence type="ECO:0000256" key="6">
    <source>
        <dbReference type="ARBA" id="ARBA00022989"/>
    </source>
</evidence>
<dbReference type="Proteomes" id="UP000054565">
    <property type="component" value="Unassembled WGS sequence"/>
</dbReference>
<sequence length="518" mass="58874">MAHIRVRVLMSVIVATITTLFFFFWGTHRYDNTILIKVDSPVNRVASTSSIHSQSDIPNKTPDELCHTDKSVAPAVALGEWLIRKNYTRVYMRPNFHPATTKFNSLEPIEGKVLPPFHALERGLKVSNETDPWPCPPIVDVNVATDLPIESTSQLLFGLATTVERLDSLLPSLLYSYGNTKATLLVLVPDNRHDLDFQEAYFRTRGLDLRLKPSPLEFNARYFGLVGALREFIDEERPDTKWVSFVDDDTFFPFLPRIAEKLATLDASKKHYIGGLSEASWQVKTFGHIAFGGAGVFISKGLLDALQPVYQICQDFGERHGDQKLAQCIEKFGKTKLTAWDSLYQMDMTGKPDGIFESGKEINSIHHWNTWFKTDVAKMSAVAIAAGRHSVLRRWQFDETVEQGDNGVEKRSFWVLTNGYSIVRYTMDASISASAINFDHTEKTWNEDPKGYEKRLGPLRLKDQPGIRKDRWMLSDSVVVGNNVHQTYICKDWEGHSVVELVWLGNQGWLRPDNAYHF</sequence>
<dbReference type="EMBL" id="DS028094">
    <property type="protein sequence ID" value="KMP02903.1"/>
    <property type="molecule type" value="Genomic_DNA"/>
</dbReference>
<dbReference type="Gene3D" id="3.90.550.50">
    <property type="match status" value="1"/>
</dbReference>
<evidence type="ECO:0000256" key="9">
    <source>
        <dbReference type="SAM" id="Phobius"/>
    </source>
</evidence>
<protein>
    <recommendedName>
        <fullName evidence="10">Fringe-like glycosyltransferase domain-containing protein</fullName>
    </recommendedName>
</protein>
<keyword evidence="4 9" id="KW-0812">Transmembrane</keyword>
<keyword evidence="3" id="KW-0808">Transferase</keyword>
<dbReference type="GO" id="GO:0016757">
    <property type="term" value="F:glycosyltransferase activity"/>
    <property type="evidence" value="ECO:0007669"/>
    <property type="project" value="UniProtKB-KW"/>
</dbReference>
<evidence type="ECO:0000256" key="1">
    <source>
        <dbReference type="ARBA" id="ARBA00004606"/>
    </source>
</evidence>
<keyword evidence="6 9" id="KW-1133">Transmembrane helix</keyword>
<evidence type="ECO:0000256" key="3">
    <source>
        <dbReference type="ARBA" id="ARBA00022679"/>
    </source>
</evidence>
<organism evidence="11 12">
    <name type="scientific">Coccidioides immitis RMSCC 2394</name>
    <dbReference type="NCBI Taxonomy" id="404692"/>
    <lineage>
        <taxon>Eukaryota</taxon>
        <taxon>Fungi</taxon>
        <taxon>Dikarya</taxon>
        <taxon>Ascomycota</taxon>
        <taxon>Pezizomycotina</taxon>
        <taxon>Eurotiomycetes</taxon>
        <taxon>Eurotiomycetidae</taxon>
        <taxon>Onygenales</taxon>
        <taxon>Onygenaceae</taxon>
        <taxon>Coccidioides</taxon>
    </lineage>
</organism>
<dbReference type="STRING" id="404692.A0A0J6Y874"/>
<dbReference type="GO" id="GO:0016020">
    <property type="term" value="C:membrane"/>
    <property type="evidence" value="ECO:0007669"/>
    <property type="project" value="UniProtKB-SubCell"/>
</dbReference>
<dbReference type="InterPro" id="IPR003378">
    <property type="entry name" value="Fringe-like_glycosylTrfase"/>
</dbReference>
<evidence type="ECO:0000313" key="12">
    <source>
        <dbReference type="Proteomes" id="UP000054565"/>
    </source>
</evidence>
<accession>A0A0J6Y874</accession>
<dbReference type="GO" id="GO:0012505">
    <property type="term" value="C:endomembrane system"/>
    <property type="evidence" value="ECO:0007669"/>
    <property type="project" value="UniProtKB-SubCell"/>
</dbReference>
<dbReference type="PANTHER" id="PTHR10811">
    <property type="entry name" value="FRINGE-RELATED"/>
    <property type="match status" value="1"/>
</dbReference>